<reference evidence="1 2" key="1">
    <citation type="submission" date="2016-03" db="EMBL/GenBank/DDBJ databases">
        <authorList>
            <person name="Ploux O."/>
        </authorList>
    </citation>
    <scope>NUCLEOTIDE SEQUENCE [LARGE SCALE GENOMIC DNA]</scope>
    <source>
        <strain evidence="1 2">EC13</strain>
    </source>
</reference>
<dbReference type="RefSeq" id="WP_063204574.1">
    <property type="nucleotide sequence ID" value="NZ_LUKD01000001.1"/>
</dbReference>
<evidence type="ECO:0000313" key="2">
    <source>
        <dbReference type="Proteomes" id="UP000075799"/>
    </source>
</evidence>
<name>A0A162GDC5_BDEBC</name>
<sequence>MYAKNTEYRLVMGVSKSESFTAELDSAQEKTTLKDVIDLWKDSSGTNTLGTHIYYDKQVSLLSPLFAIPMHELSATHIDGLIEEWKKRTASKNRVSYDRELETLGFLIRWHINNYDDAVPLAPIKSRH</sequence>
<comment type="caution">
    <text evidence="1">The sequence shown here is derived from an EMBL/GenBank/DDBJ whole genome shotgun (WGS) entry which is preliminary data.</text>
</comment>
<proteinExistence type="predicted"/>
<evidence type="ECO:0000313" key="1">
    <source>
        <dbReference type="EMBL" id="KYG67870.1"/>
    </source>
</evidence>
<gene>
    <name evidence="1" type="ORF">AZI87_00920</name>
</gene>
<accession>A0A162GDC5</accession>
<organism evidence="1 2">
    <name type="scientific">Bdellovibrio bacteriovorus</name>
    <dbReference type="NCBI Taxonomy" id="959"/>
    <lineage>
        <taxon>Bacteria</taxon>
        <taxon>Pseudomonadati</taxon>
        <taxon>Bdellovibrionota</taxon>
        <taxon>Bdellovibrionia</taxon>
        <taxon>Bdellovibrionales</taxon>
        <taxon>Pseudobdellovibrionaceae</taxon>
        <taxon>Bdellovibrio</taxon>
    </lineage>
</organism>
<dbReference type="EMBL" id="LUKD01000001">
    <property type="protein sequence ID" value="KYG67870.1"/>
    <property type="molecule type" value="Genomic_DNA"/>
</dbReference>
<protein>
    <submittedName>
        <fullName evidence="1">Uncharacterized protein</fullName>
    </submittedName>
</protein>
<dbReference type="Proteomes" id="UP000075799">
    <property type="component" value="Unassembled WGS sequence"/>
</dbReference>
<dbReference type="AlphaFoldDB" id="A0A162GDC5"/>